<evidence type="ECO:0000256" key="1">
    <source>
        <dbReference type="SAM" id="MobiDB-lite"/>
    </source>
</evidence>
<dbReference type="Proteomes" id="UP001499993">
    <property type="component" value="Unassembled WGS sequence"/>
</dbReference>
<dbReference type="EMBL" id="BAABIK010000002">
    <property type="protein sequence ID" value="GAA4928929.1"/>
    <property type="molecule type" value="Genomic_DNA"/>
</dbReference>
<sequence length="368" mass="40142">MARIRTIKPEFWSSPGIETISPWARLLFIAMWNWADDAGRGTCQLRELQSFAFPLDEEAPVATMGGFRQALAEVRDQFGVVFYKVGGRPYYAIPSWKRHQRNERTAQSRFPAPEEGEPWDFMPPDRGSGGTSDMFRQSAAEVQSGAAEGRGSPPQTPAHAPSANGEAHPPSEGANAPDPGPQTALELGSGGTSDNLRHGAAEAPQTSGPGTGEQGNRGTGEQSCSGSGTDPASAADGEDLSPKNRGRDDAQRLCEHLQERIVANGSKKPTITNDWLNAARLLLDADGRTEEQVHAAIDWCQNDDFWMANIQSMPKLRKQYDTLRLQAQRKPSNVVPFASRQQQSDDLFDRAMARAREREAQMGIGDAQ</sequence>
<gene>
    <name evidence="2" type="ORF">GCM10023224_05370</name>
</gene>
<evidence type="ECO:0000313" key="2">
    <source>
        <dbReference type="EMBL" id="GAA4928929.1"/>
    </source>
</evidence>
<feature type="compositionally biased region" description="Gly residues" evidence="1">
    <location>
        <begin position="209"/>
        <end position="218"/>
    </location>
</feature>
<organism evidence="2 3">
    <name type="scientific">Streptomonospora halophila</name>
    <dbReference type="NCBI Taxonomy" id="427369"/>
    <lineage>
        <taxon>Bacteria</taxon>
        <taxon>Bacillati</taxon>
        <taxon>Actinomycetota</taxon>
        <taxon>Actinomycetes</taxon>
        <taxon>Streptosporangiales</taxon>
        <taxon>Nocardiopsidaceae</taxon>
        <taxon>Streptomonospora</taxon>
    </lineage>
</organism>
<accession>A0ABP9G517</accession>
<keyword evidence="3" id="KW-1185">Reference proteome</keyword>
<protein>
    <submittedName>
        <fullName evidence="2">Uncharacterized protein</fullName>
    </submittedName>
</protein>
<name>A0ABP9G517_9ACTN</name>
<feature type="compositionally biased region" description="Polar residues" evidence="1">
    <location>
        <begin position="219"/>
        <end position="230"/>
    </location>
</feature>
<proteinExistence type="predicted"/>
<comment type="caution">
    <text evidence="2">The sequence shown here is derived from an EMBL/GenBank/DDBJ whole genome shotgun (WGS) entry which is preliminary data.</text>
</comment>
<dbReference type="RefSeq" id="WP_345555314.1">
    <property type="nucleotide sequence ID" value="NZ_BAABIK010000002.1"/>
</dbReference>
<evidence type="ECO:0000313" key="3">
    <source>
        <dbReference type="Proteomes" id="UP001499993"/>
    </source>
</evidence>
<feature type="region of interest" description="Disordered" evidence="1">
    <location>
        <begin position="101"/>
        <end position="247"/>
    </location>
</feature>
<reference evidence="3" key="1">
    <citation type="journal article" date="2019" name="Int. J. Syst. Evol. Microbiol.">
        <title>The Global Catalogue of Microorganisms (GCM) 10K type strain sequencing project: providing services to taxonomists for standard genome sequencing and annotation.</title>
        <authorList>
            <consortium name="The Broad Institute Genomics Platform"/>
            <consortium name="The Broad Institute Genome Sequencing Center for Infectious Disease"/>
            <person name="Wu L."/>
            <person name="Ma J."/>
        </authorList>
    </citation>
    <scope>NUCLEOTIDE SEQUENCE [LARGE SCALE GENOMIC DNA]</scope>
    <source>
        <strain evidence="3">JCM 18123</strain>
    </source>
</reference>